<reference evidence="5" key="1">
    <citation type="submission" date="2025-08" db="UniProtKB">
        <authorList>
            <consortium name="Ensembl"/>
        </authorList>
    </citation>
    <scope>IDENTIFICATION</scope>
</reference>
<feature type="region of interest" description="Disordered" evidence="2">
    <location>
        <begin position="254"/>
        <end position="287"/>
    </location>
</feature>
<evidence type="ECO:0000313" key="6">
    <source>
        <dbReference type="Proteomes" id="UP000694383"/>
    </source>
</evidence>
<dbReference type="Pfam" id="PF01476">
    <property type="entry name" value="LysM"/>
    <property type="match status" value="1"/>
</dbReference>
<dbReference type="PANTHER" id="PTHR23354:SF127">
    <property type="entry name" value="NUCLEAR RECEPTOR COACTIVATOR 7-LIKE ISOFORM X1"/>
    <property type="match status" value="1"/>
</dbReference>
<accession>A0A8C7YY97</accession>
<proteinExistence type="inferred from homology"/>
<comment type="similarity">
    <text evidence="1">Belongs to the OXR1 family.</text>
</comment>
<feature type="domain" description="TLDc" evidence="4">
    <location>
        <begin position="443"/>
        <end position="604"/>
    </location>
</feature>
<protein>
    <submittedName>
        <fullName evidence="5">Nuclear receptor coactivator 7</fullName>
    </submittedName>
</protein>
<reference evidence="5" key="2">
    <citation type="submission" date="2025-09" db="UniProtKB">
        <authorList>
            <consortium name="Ensembl"/>
        </authorList>
    </citation>
    <scope>IDENTIFICATION</scope>
</reference>
<name>A0A8C7YY97_9TELE</name>
<dbReference type="PANTHER" id="PTHR23354">
    <property type="entry name" value="NUCLEOLAR PROTEIN 7/ESTROGEN RECEPTOR COACTIVATOR-RELATED"/>
    <property type="match status" value="1"/>
</dbReference>
<dbReference type="InterPro" id="IPR018392">
    <property type="entry name" value="LysM"/>
</dbReference>
<evidence type="ECO:0000256" key="2">
    <source>
        <dbReference type="SAM" id="MobiDB-lite"/>
    </source>
</evidence>
<dbReference type="Ensembl" id="ENSOSIT00000035305.1">
    <property type="protein sequence ID" value="ENSOSIP00000033494.1"/>
    <property type="gene ID" value="ENSOSIG00000016507.1"/>
</dbReference>
<dbReference type="GO" id="GO:0005634">
    <property type="term" value="C:nucleus"/>
    <property type="evidence" value="ECO:0007669"/>
    <property type="project" value="TreeGrafter"/>
</dbReference>
<dbReference type="InterPro" id="IPR006571">
    <property type="entry name" value="TLDc_dom"/>
</dbReference>
<feature type="compositionally biased region" description="Basic and acidic residues" evidence="2">
    <location>
        <begin position="269"/>
        <end position="287"/>
    </location>
</feature>
<dbReference type="PROSITE" id="PS51782">
    <property type="entry name" value="LYSM"/>
    <property type="match status" value="1"/>
</dbReference>
<sequence length="604" mass="68644">EEKQRRSKYVWFQVGPNDSLNSIALKFNITPNKLVQLNKLFSPSVFPGQVRVSALCLHVAPLVWNRLTAGCRSAKSICRKLSPNSEDESPATVKFIKMSCKYFTDGMGVVGGVLIVTPNNIMFDPHKSDPLVIENGCEEYGLICPMEEMVSVALYDDVSRMKLKDALPSDLPQDLCPVYRPGEWEQLPSEQELNPFSRYEALVPRRPIVLDDIEKQDDKPEIHEGTLTKDIQLKGQEDLLNRVDDKIIRKLTLQESSGIQGRPRKSSHGPKEGEKLCEDENPKKNDNSEMRSWLLEKIQAPIQDMLFSSEERSKNPPMFLCFKVGKPMRKSFATGRTSSPAHSHGSWGRQPEYWFAVPQERAQDLYSFFVQWSPDVYGKEAREQGFVVVEKDELDMIDDFFSDPASCSWEIITIDEAKRRQSFGSCDRDLSADALPMLMDSSQLLEDTHIEKLACSLPARVQGYPWRLVYSTEKHGSSLKTLYRNVADVDSPVLLVIKDMDYQIFGGFSTHPFRVSEHCYGTGETFLYSFCPELKVYRWTGENSYFVKGDIDSLHMGGGGGHLGLWLDADLFRGTTTRCATFNNQPLSFQQDFSIHSLEVWAFE</sequence>
<dbReference type="GeneTree" id="ENSGT00940000155141"/>
<dbReference type="CDD" id="cd00118">
    <property type="entry name" value="LysM"/>
    <property type="match status" value="1"/>
</dbReference>
<dbReference type="GO" id="GO:0006357">
    <property type="term" value="P:regulation of transcription by RNA polymerase II"/>
    <property type="evidence" value="ECO:0007669"/>
    <property type="project" value="TreeGrafter"/>
</dbReference>
<dbReference type="SUPFAM" id="SSF54106">
    <property type="entry name" value="LysM domain"/>
    <property type="match status" value="1"/>
</dbReference>
<dbReference type="GO" id="GO:0006979">
    <property type="term" value="P:response to oxidative stress"/>
    <property type="evidence" value="ECO:0007669"/>
    <property type="project" value="TreeGrafter"/>
</dbReference>
<feature type="domain" description="LysM" evidence="3">
    <location>
        <begin position="10"/>
        <end position="53"/>
    </location>
</feature>
<dbReference type="InterPro" id="IPR036779">
    <property type="entry name" value="LysM_dom_sf"/>
</dbReference>
<organism evidence="5 6">
    <name type="scientific">Oryzias sinensis</name>
    <name type="common">Chinese medaka</name>
    <dbReference type="NCBI Taxonomy" id="183150"/>
    <lineage>
        <taxon>Eukaryota</taxon>
        <taxon>Metazoa</taxon>
        <taxon>Chordata</taxon>
        <taxon>Craniata</taxon>
        <taxon>Vertebrata</taxon>
        <taxon>Euteleostomi</taxon>
        <taxon>Actinopterygii</taxon>
        <taxon>Neopterygii</taxon>
        <taxon>Teleostei</taxon>
        <taxon>Neoteleostei</taxon>
        <taxon>Acanthomorphata</taxon>
        <taxon>Ovalentaria</taxon>
        <taxon>Atherinomorphae</taxon>
        <taxon>Beloniformes</taxon>
        <taxon>Adrianichthyidae</taxon>
        <taxon>Oryziinae</taxon>
        <taxon>Oryzias</taxon>
    </lineage>
</organism>
<dbReference type="Gene3D" id="3.10.350.10">
    <property type="entry name" value="LysM domain"/>
    <property type="match status" value="1"/>
</dbReference>
<dbReference type="PROSITE" id="PS51886">
    <property type="entry name" value="TLDC"/>
    <property type="match status" value="1"/>
</dbReference>
<evidence type="ECO:0000259" key="3">
    <source>
        <dbReference type="PROSITE" id="PS51782"/>
    </source>
</evidence>
<evidence type="ECO:0000256" key="1">
    <source>
        <dbReference type="ARBA" id="ARBA00009540"/>
    </source>
</evidence>
<dbReference type="Pfam" id="PF07534">
    <property type="entry name" value="TLD"/>
    <property type="match status" value="1"/>
</dbReference>
<keyword evidence="6" id="KW-1185">Reference proteome</keyword>
<dbReference type="AlphaFoldDB" id="A0A8C7YY97"/>
<evidence type="ECO:0000259" key="4">
    <source>
        <dbReference type="PROSITE" id="PS51886"/>
    </source>
</evidence>
<evidence type="ECO:0000313" key="5">
    <source>
        <dbReference type="Ensembl" id="ENSOSIP00000033494.1"/>
    </source>
</evidence>
<dbReference type="SMART" id="SM00584">
    <property type="entry name" value="TLDc"/>
    <property type="match status" value="1"/>
</dbReference>
<dbReference type="Proteomes" id="UP000694383">
    <property type="component" value="Unplaced"/>
</dbReference>